<dbReference type="AlphaFoldDB" id="J9ENQ4"/>
<evidence type="ECO:0000313" key="2">
    <source>
        <dbReference type="Proteomes" id="UP000004810"/>
    </source>
</evidence>
<sequence>MIMNVYKKYISAKQVVLELKKRLKLRNEKFLEVRNLTAERLSELYGGLMSIRNFKGSLIISHEERAIYIMVGCML</sequence>
<name>J9ENQ4_WUCBA</name>
<reference evidence="2" key="1">
    <citation type="submission" date="2012-08" db="EMBL/GenBank/DDBJ databases">
        <title>The Genome Sequence of Wuchereria bancrofti.</title>
        <authorList>
            <person name="Nutman T.B."/>
            <person name="Fink D.L."/>
            <person name="Russ C."/>
            <person name="Young S."/>
            <person name="Zeng Q."/>
            <person name="Koehrsen M."/>
            <person name="Alvarado L."/>
            <person name="Berlin A."/>
            <person name="Chapman S.B."/>
            <person name="Chen Z."/>
            <person name="Freedman E."/>
            <person name="Gellesch M."/>
            <person name="Goldberg J."/>
            <person name="Griggs A."/>
            <person name="Gujja S."/>
            <person name="Heilman E.R."/>
            <person name="Heiman D."/>
            <person name="Hepburn T."/>
            <person name="Howarth C."/>
            <person name="Jen D."/>
            <person name="Larson L."/>
            <person name="Lewis B."/>
            <person name="Mehta T."/>
            <person name="Park D."/>
            <person name="Pearson M."/>
            <person name="Roberts A."/>
            <person name="Saif S."/>
            <person name="Shea T."/>
            <person name="Shenoy N."/>
            <person name="Sisk P."/>
            <person name="Stolte C."/>
            <person name="Sykes S."/>
            <person name="Walk T."/>
            <person name="White J."/>
            <person name="Yandava C."/>
            <person name="Haas B."/>
            <person name="Henn M.R."/>
            <person name="Nusbaum C."/>
            <person name="Birren B."/>
        </authorList>
    </citation>
    <scope>NUCLEOTIDE SEQUENCE [LARGE SCALE GENOMIC DNA]</scope>
    <source>
        <strain evidence="2">NA</strain>
    </source>
</reference>
<organism evidence="1 2">
    <name type="scientific">Wuchereria bancrofti</name>
    <dbReference type="NCBI Taxonomy" id="6293"/>
    <lineage>
        <taxon>Eukaryota</taxon>
        <taxon>Metazoa</taxon>
        <taxon>Ecdysozoa</taxon>
        <taxon>Nematoda</taxon>
        <taxon>Chromadorea</taxon>
        <taxon>Rhabditida</taxon>
        <taxon>Spirurina</taxon>
        <taxon>Spiruromorpha</taxon>
        <taxon>Filarioidea</taxon>
        <taxon>Onchocercidae</taxon>
        <taxon>Wuchereria</taxon>
    </lineage>
</organism>
<proteinExistence type="predicted"/>
<protein>
    <submittedName>
        <fullName evidence="1">Uncharacterized protein</fullName>
    </submittedName>
</protein>
<dbReference type="EMBL" id="ADBV01001974">
    <property type="protein sequence ID" value="EJW83823.1"/>
    <property type="molecule type" value="Genomic_DNA"/>
</dbReference>
<accession>J9ENQ4</accession>
<gene>
    <name evidence="1" type="ORF">WUBG_05264</name>
</gene>
<dbReference type="Proteomes" id="UP000004810">
    <property type="component" value="Unassembled WGS sequence"/>
</dbReference>
<evidence type="ECO:0000313" key="1">
    <source>
        <dbReference type="EMBL" id="EJW83823.1"/>
    </source>
</evidence>
<comment type="caution">
    <text evidence="1">The sequence shown here is derived from an EMBL/GenBank/DDBJ whole genome shotgun (WGS) entry which is preliminary data.</text>
</comment>